<dbReference type="GO" id="GO:0050385">
    <property type="term" value="F:ureidoglycolate lyase activity"/>
    <property type="evidence" value="ECO:0007669"/>
    <property type="project" value="UniProtKB-EC"/>
</dbReference>
<gene>
    <name evidence="6" type="ORF">AOCH_003867</name>
</gene>
<feature type="region of interest" description="Disordered" evidence="5">
    <location>
        <begin position="29"/>
        <end position="55"/>
    </location>
</feature>
<feature type="region of interest" description="Disordered" evidence="5">
    <location>
        <begin position="149"/>
        <end position="201"/>
    </location>
</feature>
<dbReference type="GO" id="GO:0006144">
    <property type="term" value="P:purine nucleobase metabolic process"/>
    <property type="evidence" value="ECO:0007669"/>
    <property type="project" value="UniProtKB-KW"/>
</dbReference>
<evidence type="ECO:0000256" key="5">
    <source>
        <dbReference type="SAM" id="MobiDB-lite"/>
    </source>
</evidence>
<sequence length="313" mass="33190">MPPPTLQTTPDLLVLAPEPLTRESFAPFGTAIIPPLPRNTTTPPTPLSTHPTQNLVPRPALANQGSALKYSPISPVTNQYPGQCPSGKASEARMTMFSCFPRSLRLVSDRAAGGGGKVAEKGVFDVRILERHPFTTQTFIPLDLSSRFRTSTSTSTSTSTCTGTGTGTGTGTSISTATRIAREKEENTERGEEEEEEEEEEEAHYLVVVAPTLKGQTALAASDSGAKVSIRDPPDLGRARAFLACGGQAVTYAAGTWHAPMVVLGRRRVDFVVVQFVNGVDGEDCQEVRFGEGLVVDCGVEGARSGSRSGAKL</sequence>
<dbReference type="PANTHER" id="PTHR21221">
    <property type="entry name" value="UREIDOGLYCOLATE HYDROLASE"/>
    <property type="match status" value="1"/>
</dbReference>
<dbReference type="InterPro" id="IPR007247">
    <property type="entry name" value="Ureidogly_lyase"/>
</dbReference>
<dbReference type="GO" id="GO:0004848">
    <property type="term" value="F:ureidoglycolate hydrolase activity"/>
    <property type="evidence" value="ECO:0007669"/>
    <property type="project" value="InterPro"/>
</dbReference>
<feature type="compositionally biased region" description="Low complexity" evidence="5">
    <location>
        <begin position="38"/>
        <end position="52"/>
    </location>
</feature>
<evidence type="ECO:0008006" key="8">
    <source>
        <dbReference type="Google" id="ProtNLM"/>
    </source>
</evidence>
<dbReference type="InterPro" id="IPR024060">
    <property type="entry name" value="Ureidoglycolate_lyase_dom_sf"/>
</dbReference>
<proteinExistence type="predicted"/>
<keyword evidence="2" id="KW-0659">Purine metabolism</keyword>
<dbReference type="Pfam" id="PF04115">
    <property type="entry name" value="Ureidogly_lyase"/>
    <property type="match status" value="2"/>
</dbReference>
<organism evidence="6 7">
    <name type="scientific">Aspergillus ochraceoroseus</name>
    <dbReference type="NCBI Taxonomy" id="138278"/>
    <lineage>
        <taxon>Eukaryota</taxon>
        <taxon>Fungi</taxon>
        <taxon>Dikarya</taxon>
        <taxon>Ascomycota</taxon>
        <taxon>Pezizomycotina</taxon>
        <taxon>Eurotiomycetes</taxon>
        <taxon>Eurotiomycetidae</taxon>
        <taxon>Eurotiales</taxon>
        <taxon>Aspergillaceae</taxon>
        <taxon>Aspergillus</taxon>
        <taxon>Aspergillus subgen. Nidulantes</taxon>
    </lineage>
</organism>
<dbReference type="OrthoDB" id="10266039at2759"/>
<evidence type="ECO:0000256" key="4">
    <source>
        <dbReference type="ARBA" id="ARBA00047684"/>
    </source>
</evidence>
<dbReference type="VEuPathDB" id="FungiDB:P175DRAFT_0496990"/>
<feature type="compositionally biased region" description="Acidic residues" evidence="5">
    <location>
        <begin position="191"/>
        <end position="201"/>
    </location>
</feature>
<comment type="catalytic activity">
    <reaction evidence="4">
        <text>(S)-ureidoglycolate = urea + glyoxylate</text>
        <dbReference type="Rhea" id="RHEA:11304"/>
        <dbReference type="ChEBI" id="CHEBI:16199"/>
        <dbReference type="ChEBI" id="CHEBI:36655"/>
        <dbReference type="ChEBI" id="CHEBI:57296"/>
        <dbReference type="EC" id="4.3.2.3"/>
    </reaction>
</comment>
<evidence type="ECO:0000256" key="3">
    <source>
        <dbReference type="ARBA" id="ARBA00023239"/>
    </source>
</evidence>
<dbReference type="AlphaFoldDB" id="A0A0F8UQX0"/>
<dbReference type="GO" id="GO:0000256">
    <property type="term" value="P:allantoin catabolic process"/>
    <property type="evidence" value="ECO:0007669"/>
    <property type="project" value="InterPro"/>
</dbReference>
<feature type="compositionally biased region" description="Basic and acidic residues" evidence="5">
    <location>
        <begin position="180"/>
        <end position="190"/>
    </location>
</feature>
<dbReference type="Gene3D" id="2.60.120.480">
    <property type="entry name" value="Ureidoglycolate hydrolase"/>
    <property type="match status" value="1"/>
</dbReference>
<dbReference type="InterPro" id="IPR011051">
    <property type="entry name" value="RmlC_Cupin_sf"/>
</dbReference>
<keyword evidence="3" id="KW-0456">Lyase</keyword>
<evidence type="ECO:0000313" key="7">
    <source>
        <dbReference type="Proteomes" id="UP000034947"/>
    </source>
</evidence>
<accession>A0A0F8UQX0</accession>
<comment type="caution">
    <text evidence="6">The sequence shown here is derived from an EMBL/GenBank/DDBJ whole genome shotgun (WGS) entry which is preliminary data.</text>
</comment>
<feature type="compositionally biased region" description="Low complexity" evidence="5">
    <location>
        <begin position="150"/>
        <end position="163"/>
    </location>
</feature>
<reference evidence="6 7" key="1">
    <citation type="submission" date="2015-02" db="EMBL/GenBank/DDBJ databases">
        <title>Draft Genome Sequences of Two Closely-Related Aflatoxigenic Aspergillus Species Obtained from the Cote d'Ivoire.</title>
        <authorList>
            <person name="Moore G.G."/>
            <person name="Beltz S.B."/>
            <person name="Mack B.M."/>
        </authorList>
    </citation>
    <scope>NUCLEOTIDE SEQUENCE [LARGE SCALE GENOMIC DNA]</scope>
    <source>
        <strain evidence="6 7">SRRC1432</strain>
    </source>
</reference>
<dbReference type="Proteomes" id="UP000034947">
    <property type="component" value="Unassembled WGS sequence"/>
</dbReference>
<evidence type="ECO:0000256" key="1">
    <source>
        <dbReference type="ARBA" id="ARBA00011738"/>
    </source>
</evidence>
<dbReference type="InterPro" id="IPR047233">
    <property type="entry name" value="UAH_cupin"/>
</dbReference>
<dbReference type="CDD" id="cd20298">
    <property type="entry name" value="cupin_UAH"/>
    <property type="match status" value="1"/>
</dbReference>
<protein>
    <recommendedName>
        <fullName evidence="8">Ureidoglycolate hydrolase</fullName>
    </recommendedName>
</protein>
<evidence type="ECO:0000313" key="6">
    <source>
        <dbReference type="EMBL" id="KKK22004.1"/>
    </source>
</evidence>
<keyword evidence="7" id="KW-1185">Reference proteome</keyword>
<comment type="subunit">
    <text evidence="1">Homodimer.</text>
</comment>
<dbReference type="PANTHER" id="PTHR21221:SF1">
    <property type="entry name" value="UREIDOGLYCOLATE LYASE"/>
    <property type="match status" value="1"/>
</dbReference>
<dbReference type="EMBL" id="JYKN01001022">
    <property type="protein sequence ID" value="KKK22004.1"/>
    <property type="molecule type" value="Genomic_DNA"/>
</dbReference>
<name>A0A0F8UQX0_9EURO</name>
<dbReference type="SUPFAM" id="SSF51182">
    <property type="entry name" value="RmlC-like cupins"/>
    <property type="match status" value="2"/>
</dbReference>
<evidence type="ECO:0000256" key="2">
    <source>
        <dbReference type="ARBA" id="ARBA00022631"/>
    </source>
</evidence>